<gene>
    <name evidence="1" type="ORF">HJG54_31945</name>
</gene>
<name>A0AA96WZ23_9CYAN</name>
<protein>
    <submittedName>
        <fullName evidence="1">Uncharacterized protein</fullName>
    </submittedName>
</protein>
<dbReference type="RefSeq" id="WP_316435806.1">
    <property type="nucleotide sequence ID" value="NZ_CP053587.1"/>
</dbReference>
<accession>A0AA96WZ23</accession>
<organism evidence="1">
    <name type="scientific">Leptolyngbya sp. NK1-12</name>
    <dbReference type="NCBI Taxonomy" id="2547451"/>
    <lineage>
        <taxon>Bacteria</taxon>
        <taxon>Bacillati</taxon>
        <taxon>Cyanobacteriota</taxon>
        <taxon>Cyanophyceae</taxon>
        <taxon>Leptolyngbyales</taxon>
        <taxon>Leptolyngbyaceae</taxon>
        <taxon>Leptolyngbya group</taxon>
        <taxon>Leptolyngbya</taxon>
    </lineage>
</organism>
<sequence length="242" mass="27084">MVYDLSKFSDDEMYECALALRNMDKGAQNIEDVASRMVRYLYDNLVDRQTGQRACALVRFFMTCPFMELNDELRAAAREIVGGRSVMSTTKCLTLMATAGDEPQWNSRQTSTGHKAIPLIDRDFISRAPMISQLIHQFGLDVNMLLEPDPEILMDLEKTTFNVFYVPEAAGSSHIPAQTEFVLPYQIKSVLGFGGMLPTGNLFAIILFTKAKVSPEAAELFKWISAYARISVASLDKRAVFA</sequence>
<evidence type="ECO:0000313" key="1">
    <source>
        <dbReference type="EMBL" id="WNZ27492.1"/>
    </source>
</evidence>
<dbReference type="EMBL" id="CP053587">
    <property type="protein sequence ID" value="WNZ27492.1"/>
    <property type="molecule type" value="Genomic_DNA"/>
</dbReference>
<proteinExistence type="predicted"/>
<reference evidence="1" key="1">
    <citation type="submission" date="2020-05" db="EMBL/GenBank/DDBJ databases">
        <authorList>
            <person name="Zhu T."/>
            <person name="Keshari N."/>
            <person name="Lu X."/>
        </authorList>
    </citation>
    <scope>NUCLEOTIDE SEQUENCE</scope>
    <source>
        <strain evidence="1">NK1-12</strain>
    </source>
</reference>
<dbReference type="AlphaFoldDB" id="A0AA96WZ23"/>